<evidence type="ECO:0000256" key="2">
    <source>
        <dbReference type="SAM" id="Phobius"/>
    </source>
</evidence>
<dbReference type="Gene3D" id="3.30.1330.60">
    <property type="entry name" value="OmpA-like domain"/>
    <property type="match status" value="1"/>
</dbReference>
<dbReference type="InterPro" id="IPR006665">
    <property type="entry name" value="OmpA-like"/>
</dbReference>
<evidence type="ECO:0000256" key="1">
    <source>
        <dbReference type="PROSITE-ProRule" id="PRU00473"/>
    </source>
</evidence>
<dbReference type="PANTHER" id="PTHR30329">
    <property type="entry name" value="STATOR ELEMENT OF FLAGELLAR MOTOR COMPLEX"/>
    <property type="match status" value="1"/>
</dbReference>
<evidence type="ECO:0000259" key="3">
    <source>
        <dbReference type="PROSITE" id="PS51123"/>
    </source>
</evidence>
<dbReference type="eggNOG" id="COG1360">
    <property type="taxonomic scope" value="Bacteria"/>
</dbReference>
<dbReference type="STRING" id="94624.Bpet0224"/>
<keyword evidence="2" id="KW-0812">Transmembrane</keyword>
<feature type="transmembrane region" description="Helical" evidence="2">
    <location>
        <begin position="20"/>
        <end position="44"/>
    </location>
</feature>
<evidence type="ECO:0000313" key="4">
    <source>
        <dbReference type="EMBL" id="CAP40555.1"/>
    </source>
</evidence>
<dbReference type="PANTHER" id="PTHR30329:SF21">
    <property type="entry name" value="LIPOPROTEIN YIAD-RELATED"/>
    <property type="match status" value="1"/>
</dbReference>
<dbReference type="EMBL" id="AM902716">
    <property type="protein sequence ID" value="CAP40555.1"/>
    <property type="molecule type" value="Genomic_DNA"/>
</dbReference>
<dbReference type="Pfam" id="PF00691">
    <property type="entry name" value="OmpA"/>
    <property type="match status" value="1"/>
</dbReference>
<name>A9HXR0_BORPD</name>
<dbReference type="GO" id="GO:0016020">
    <property type="term" value="C:membrane"/>
    <property type="evidence" value="ECO:0007669"/>
    <property type="project" value="UniProtKB-UniRule"/>
</dbReference>
<keyword evidence="1 2" id="KW-0472">Membrane</keyword>
<feature type="domain" description="OmpA-like" evidence="3">
    <location>
        <begin position="85"/>
        <end position="219"/>
    </location>
</feature>
<proteinExistence type="predicted"/>
<keyword evidence="5" id="KW-1185">Reference proteome</keyword>
<dbReference type="InterPro" id="IPR036737">
    <property type="entry name" value="OmpA-like_sf"/>
</dbReference>
<accession>A9HXR0</accession>
<dbReference type="SUPFAM" id="SSF103088">
    <property type="entry name" value="OmpA-like"/>
    <property type="match status" value="1"/>
</dbReference>
<organism evidence="4 5">
    <name type="scientific">Bordetella petrii (strain ATCC BAA-461 / DSM 12804 / CCUG 43448 / CIP 107267 / Se-1111R)</name>
    <dbReference type="NCBI Taxonomy" id="340100"/>
    <lineage>
        <taxon>Bacteria</taxon>
        <taxon>Pseudomonadati</taxon>
        <taxon>Pseudomonadota</taxon>
        <taxon>Betaproteobacteria</taxon>
        <taxon>Burkholderiales</taxon>
        <taxon>Alcaligenaceae</taxon>
        <taxon>Bordetella</taxon>
    </lineage>
</organism>
<dbReference type="PROSITE" id="PS51123">
    <property type="entry name" value="OMPA_2"/>
    <property type="match status" value="1"/>
</dbReference>
<dbReference type="AlphaFoldDB" id="A9HXR0"/>
<reference evidence="4 5" key="1">
    <citation type="journal article" date="2008" name="BMC Genomics">
        <title>The missing link: Bordetella petrii is endowed with both the metabolic versatility of environmental bacteria and virulence traits of pathogenic Bordetellae.</title>
        <authorList>
            <person name="Gross R."/>
            <person name="Guzman C.A."/>
            <person name="Sebaihia M."/>
            <person name="Martins Dos Santos V.A."/>
            <person name="Pieper D.H."/>
            <person name="Koebnik R."/>
            <person name="Lechner M."/>
            <person name="Bartels D."/>
            <person name="Buhrmester J."/>
            <person name="Choudhuri J.V."/>
            <person name="Ebensen T."/>
            <person name="Gaigalat L."/>
            <person name="Herrmann S."/>
            <person name="Khachane A.N."/>
            <person name="Larisch C."/>
            <person name="Link S."/>
            <person name="Linke B."/>
            <person name="Meyer F."/>
            <person name="Mormann S."/>
            <person name="Nakunst D."/>
            <person name="Rueckert C."/>
            <person name="Schneiker-Bekel S."/>
            <person name="Schulze K."/>
            <person name="Vorhoelter F.J."/>
            <person name="Yevsa T."/>
            <person name="Engle J.T."/>
            <person name="Goldman W.E."/>
            <person name="Puehler A."/>
            <person name="Goebel U.B."/>
            <person name="Goesmann A."/>
            <person name="Bloecker H."/>
            <person name="Kaiser O."/>
            <person name="Martinez-Arias R."/>
        </authorList>
    </citation>
    <scope>NUCLEOTIDE SEQUENCE [LARGE SCALE GENOMIC DNA]</scope>
    <source>
        <strain evidence="5">ATCC BAA-461 / DSM 12804 / CCUG 43448 / CIP 107267 / Se-1111R</strain>
    </source>
</reference>
<dbReference type="InterPro" id="IPR050330">
    <property type="entry name" value="Bact_OuterMem_StrucFunc"/>
</dbReference>
<dbReference type="Proteomes" id="UP000001225">
    <property type="component" value="Chromosome"/>
</dbReference>
<evidence type="ECO:0000313" key="5">
    <source>
        <dbReference type="Proteomes" id="UP000001225"/>
    </source>
</evidence>
<sequence>MIGAKIIVKRGGREEAEKPFWISFADLMSALVVLFLVVMGVALLSVTQTVTDIQTDEEIHSNNIQAILDRFESAASSYEGITIHRDRHAIDFGQRAQFAFGTWRLNAQQESVLRQFVPEILTIANDELGKNILKRVVIEGYTDKTGSYLTNLNLSLQRSQKVLCSMFATSGPNLLDDSQKADVRNLFFVGGYSFNAAKESDDESRRVEMRLEFRGLKEEPRPTAINIDDNFGECALR</sequence>
<dbReference type="KEGG" id="bpt:Bpet0224"/>
<gene>
    <name evidence="4" type="ordered locus">Bpet0224</name>
</gene>
<protein>
    <recommendedName>
        <fullName evidence="3">OmpA-like domain-containing protein</fullName>
    </recommendedName>
</protein>
<keyword evidence="2" id="KW-1133">Transmembrane helix</keyword>